<gene>
    <name evidence="4" type="ORF">GCM10007380_16580</name>
</gene>
<keyword evidence="5" id="KW-1185">Reference proteome</keyword>
<dbReference type="EMBL" id="BMHB01000001">
    <property type="protein sequence ID" value="GGI13171.1"/>
    <property type="molecule type" value="Genomic_DNA"/>
</dbReference>
<dbReference type="PANTHER" id="PTHR43420:SF44">
    <property type="entry name" value="ACETYLTRANSFERASE YPEA"/>
    <property type="match status" value="1"/>
</dbReference>
<dbReference type="CDD" id="cd04301">
    <property type="entry name" value="NAT_SF"/>
    <property type="match status" value="2"/>
</dbReference>
<feature type="domain" description="N-acetyltransferase" evidence="3">
    <location>
        <begin position="17"/>
        <end position="170"/>
    </location>
</feature>
<dbReference type="InterPro" id="IPR016181">
    <property type="entry name" value="Acyl_CoA_acyltransferase"/>
</dbReference>
<evidence type="ECO:0000256" key="1">
    <source>
        <dbReference type="ARBA" id="ARBA00022679"/>
    </source>
</evidence>
<keyword evidence="1" id="KW-0808">Transferase</keyword>
<feature type="domain" description="N-acetyltransferase" evidence="3">
    <location>
        <begin position="164"/>
        <end position="299"/>
    </location>
</feature>
<dbReference type="InterPro" id="IPR050680">
    <property type="entry name" value="YpeA/RimI_acetyltransf"/>
</dbReference>
<organism evidence="4 5">
    <name type="scientific">Gottfriedia solisilvae</name>
    <dbReference type="NCBI Taxonomy" id="1516104"/>
    <lineage>
        <taxon>Bacteria</taxon>
        <taxon>Bacillati</taxon>
        <taxon>Bacillota</taxon>
        <taxon>Bacilli</taxon>
        <taxon>Bacillales</taxon>
        <taxon>Bacillaceae</taxon>
        <taxon>Gottfriedia</taxon>
    </lineage>
</organism>
<evidence type="ECO:0000256" key="2">
    <source>
        <dbReference type="ARBA" id="ARBA00023315"/>
    </source>
</evidence>
<dbReference type="GO" id="GO:0016747">
    <property type="term" value="F:acyltransferase activity, transferring groups other than amino-acyl groups"/>
    <property type="evidence" value="ECO:0007669"/>
    <property type="project" value="InterPro"/>
</dbReference>
<comment type="caution">
    <text evidence="4">The sequence shown here is derived from an EMBL/GenBank/DDBJ whole genome shotgun (WGS) entry which is preliminary data.</text>
</comment>
<dbReference type="Pfam" id="PF00583">
    <property type="entry name" value="Acetyltransf_1"/>
    <property type="match status" value="1"/>
</dbReference>
<dbReference type="AlphaFoldDB" id="A0A8J3EYC6"/>
<dbReference type="Gene3D" id="3.40.630.30">
    <property type="match status" value="2"/>
</dbReference>
<dbReference type="OrthoDB" id="4228396at2"/>
<dbReference type="PROSITE" id="PS51186">
    <property type="entry name" value="GNAT"/>
    <property type="match status" value="2"/>
</dbReference>
<dbReference type="InterPro" id="IPR000182">
    <property type="entry name" value="GNAT_dom"/>
</dbReference>
<dbReference type="Proteomes" id="UP000626244">
    <property type="component" value="Unassembled WGS sequence"/>
</dbReference>
<protein>
    <submittedName>
        <fullName evidence="4">Acetyltransferase</fullName>
    </submittedName>
</protein>
<evidence type="ECO:0000313" key="5">
    <source>
        <dbReference type="Proteomes" id="UP000626244"/>
    </source>
</evidence>
<dbReference type="PANTHER" id="PTHR43420">
    <property type="entry name" value="ACETYLTRANSFERASE"/>
    <property type="match status" value="1"/>
</dbReference>
<dbReference type="Pfam" id="PF13673">
    <property type="entry name" value="Acetyltransf_10"/>
    <property type="match status" value="1"/>
</dbReference>
<reference evidence="5" key="1">
    <citation type="journal article" date="2019" name="Int. J. Syst. Evol. Microbiol.">
        <title>The Global Catalogue of Microorganisms (GCM) 10K type strain sequencing project: providing services to taxonomists for standard genome sequencing and annotation.</title>
        <authorList>
            <consortium name="The Broad Institute Genomics Platform"/>
            <consortium name="The Broad Institute Genome Sequencing Center for Infectious Disease"/>
            <person name="Wu L."/>
            <person name="Ma J."/>
        </authorList>
    </citation>
    <scope>NUCLEOTIDE SEQUENCE [LARGE SCALE GENOMIC DNA]</scope>
    <source>
        <strain evidence="5">CGMCC 1.14993</strain>
    </source>
</reference>
<accession>A0A8J3EYC6</accession>
<keyword evidence="2" id="KW-0012">Acyltransferase</keyword>
<sequence>METNIKNDLTKTDLENIKYIRCSEVDIDFVYKAFTIGFSDYIVKFELTKEQFVANFFGPEGNHLEHSFVAIHENEAVGVILGGIKEYENMKTMRCGTLAISPNYRGKGVSQKLFDLHKTEAKKHGCKQLFLEVIVGNDRAIQFYKNLGYEKIYDISYFSKKDLSDFEQLNPTSECEVHQIEFNSFTQIVNKWNYHINWQNDVEYLEKAPNVTYFEAYIDQQIIGAIAVHASGKISFLYVDQNYRNQKIATKLLQTAFLHLECKAFSTGFPNNSHLEGFLTSLGFQKEKLAQYEMYKRLV</sequence>
<evidence type="ECO:0000313" key="4">
    <source>
        <dbReference type="EMBL" id="GGI13171.1"/>
    </source>
</evidence>
<proteinExistence type="predicted"/>
<dbReference type="SUPFAM" id="SSF55729">
    <property type="entry name" value="Acyl-CoA N-acyltransferases (Nat)"/>
    <property type="match status" value="2"/>
</dbReference>
<evidence type="ECO:0000259" key="3">
    <source>
        <dbReference type="PROSITE" id="PS51186"/>
    </source>
</evidence>
<name>A0A8J3EYC6_9BACI</name>
<dbReference type="RefSeq" id="WP_087998056.1">
    <property type="nucleotide sequence ID" value="NZ_BMHB01000001.1"/>
</dbReference>